<organism evidence="2 3">
    <name type="scientific">Mytilus edulis</name>
    <name type="common">Blue mussel</name>
    <dbReference type="NCBI Taxonomy" id="6550"/>
    <lineage>
        <taxon>Eukaryota</taxon>
        <taxon>Metazoa</taxon>
        <taxon>Spiralia</taxon>
        <taxon>Lophotrochozoa</taxon>
        <taxon>Mollusca</taxon>
        <taxon>Bivalvia</taxon>
        <taxon>Autobranchia</taxon>
        <taxon>Pteriomorphia</taxon>
        <taxon>Mytilida</taxon>
        <taxon>Mytiloidea</taxon>
        <taxon>Mytilidae</taxon>
        <taxon>Mytilinae</taxon>
        <taxon>Mytilus</taxon>
    </lineage>
</organism>
<evidence type="ECO:0000256" key="1">
    <source>
        <dbReference type="SAM" id="Phobius"/>
    </source>
</evidence>
<keyword evidence="1" id="KW-0472">Membrane</keyword>
<comment type="caution">
    <text evidence="2">The sequence shown here is derived from an EMBL/GenBank/DDBJ whole genome shotgun (WGS) entry which is preliminary data.</text>
</comment>
<dbReference type="EMBL" id="CAJPWZ010003327">
    <property type="protein sequence ID" value="CAG2257350.1"/>
    <property type="molecule type" value="Genomic_DNA"/>
</dbReference>
<proteinExistence type="predicted"/>
<feature type="transmembrane region" description="Helical" evidence="1">
    <location>
        <begin position="648"/>
        <end position="668"/>
    </location>
</feature>
<dbReference type="AlphaFoldDB" id="A0A8S3VHF8"/>
<keyword evidence="1" id="KW-1133">Transmembrane helix</keyword>
<keyword evidence="1" id="KW-0812">Transmembrane</keyword>
<dbReference type="OrthoDB" id="6078430at2759"/>
<reference evidence="2" key="1">
    <citation type="submission" date="2021-03" db="EMBL/GenBank/DDBJ databases">
        <authorList>
            <person name="Bekaert M."/>
        </authorList>
    </citation>
    <scope>NUCLEOTIDE SEQUENCE</scope>
</reference>
<keyword evidence="3" id="KW-1185">Reference proteome</keyword>
<accession>A0A8S3VHF8</accession>
<protein>
    <submittedName>
        <fullName evidence="2">Uncharacterized protein</fullName>
    </submittedName>
</protein>
<sequence>MCSSINTDSGSTLKVDGTLQRINYGTVFKDNGHIIISNEYWRHTFEVPLPTLHSIQPFVNTCGKIPGNACNSVKSIITNINIIQQETRAKIAHLFTFIQSHIPIINIKKKSKRALLPFIGSLSKSFFGTATMDDVNLLASHLNALQKQSIKMANALSQHGSHLSSYMTTSNRRMDNIQFEVMKNYYAIGNITKNFQSTITNIETHILDLTNLLNMQSYKASSISSEVNTVISSLQSLIEGKLTPVLIPIYSLHKTIQDINHILATNYSRFTLVNKEPQWYYQHATFHFGTDIDTNSIYITIKFPVSPEKEPLKLYEIISLPVPINATSSHATMLFNLPQYLAITSHQQYYVTMEKADLATCKKHGTYLCSFNKALTPVTQMSCVMGLFANDKSVVNKFCDFRFMENHLSPIAIELSATSVLIYNSFNLVIDCPKYQDIKHGCSMCVMTLPCQCSITTKHWYFPPRLVKCHKQLNKTEVFHPINLALLQQFFNESKLISLAADSVFSKQVNVLLPMFNMYNHSFQERVVADQKLHLNMKKMVQAAKNDEQIFQSLTEPLLEGEINVKSVWPDTNGILVLCTLGLTILTTIACILSMMKIRKLSTTLLILQQTSHVRSEKLPSFVYSNPTNKIQKSTVPSISSILEWDHLILALLICTIIMLIFILFIIVRRRNRGTTVLLELTSGKHCVIIPLIYLPLCPSFLNIEPPFHISNFTLSDFSSCNLKTDWTGFKIKNVLNEQSLEIQNVINLSWINWYKTSKVLKHPYMAYILLQHDGLLTPLPDIKVQENIQYFKNDK</sequence>
<dbReference type="Proteomes" id="UP000683360">
    <property type="component" value="Unassembled WGS sequence"/>
</dbReference>
<gene>
    <name evidence="2" type="ORF">MEDL_68623</name>
</gene>
<evidence type="ECO:0000313" key="3">
    <source>
        <dbReference type="Proteomes" id="UP000683360"/>
    </source>
</evidence>
<evidence type="ECO:0000313" key="2">
    <source>
        <dbReference type="EMBL" id="CAG2257350.1"/>
    </source>
</evidence>
<feature type="transmembrane region" description="Helical" evidence="1">
    <location>
        <begin position="575"/>
        <end position="596"/>
    </location>
</feature>
<name>A0A8S3VHF8_MYTED</name>